<dbReference type="SUPFAM" id="SSF51556">
    <property type="entry name" value="Metallo-dependent hydrolases"/>
    <property type="match status" value="1"/>
</dbReference>
<evidence type="ECO:0000256" key="2">
    <source>
        <dbReference type="PIRNR" id="PIRNR005295"/>
    </source>
</evidence>
<dbReference type="InterPro" id="IPR018228">
    <property type="entry name" value="DNase_TatD-rel_CS"/>
</dbReference>
<dbReference type="STRING" id="1301915.JH146_1138"/>
<dbReference type="KEGG" id="mjh:JH146_1138"/>
<evidence type="ECO:0000256" key="1">
    <source>
        <dbReference type="ARBA" id="ARBA00022801"/>
    </source>
</evidence>
<dbReference type="EMBL" id="CP009149">
    <property type="protein sequence ID" value="AIJ05981.1"/>
    <property type="molecule type" value="Genomic_DNA"/>
</dbReference>
<keyword evidence="1 2" id="KW-0378">Hydrolase</keyword>
<keyword evidence="4" id="KW-1185">Reference proteome</keyword>
<dbReference type="HOGENOM" id="CLU_061552_1_0_2"/>
<dbReference type="GO" id="GO:0016788">
    <property type="term" value="F:hydrolase activity, acting on ester bonds"/>
    <property type="evidence" value="ECO:0007669"/>
    <property type="project" value="UniProtKB-UniRule"/>
</dbReference>
<dbReference type="PROSITE" id="PS01137">
    <property type="entry name" value="TATD_1"/>
    <property type="match status" value="1"/>
</dbReference>
<dbReference type="PANTHER" id="PTHR42658">
    <property type="entry name" value="HYDROLASE TATD"/>
    <property type="match status" value="1"/>
</dbReference>
<proteinExistence type="inferred from homology"/>
<evidence type="ECO:0000313" key="3">
    <source>
        <dbReference type="EMBL" id="AIJ05981.1"/>
    </source>
</evidence>
<reference evidence="3 4" key="1">
    <citation type="journal article" date="2015" name="Int. J. Syst. Evol. Microbiol.">
        <title>M ethanocaldococcus bathoardescens sp. nov., a hyperthermophilic methanogen isolated from a volcanically active deep-sea hydrothermal vent.</title>
        <authorList>
            <person name="Stewart L.C."/>
            <person name="Jung J.H."/>
            <person name="Kim Y.T."/>
            <person name="Kwon S.W."/>
            <person name="Park C.S."/>
            <person name="Holden J.F."/>
        </authorList>
    </citation>
    <scope>NUCLEOTIDE SEQUENCE [LARGE SCALE GENOMIC DNA]</scope>
    <source>
        <strain evidence="3 4">JH146</strain>
    </source>
</reference>
<sequence length="252" mass="29102">MMIDAHTHLDVRSFEDLEKMALSGIETIITCAHDPYKMSVPEVYLDHWDRLINLEVKRGKMAGVEVKVAVGVHPMGYPKNWEVLIKKLPEFLENENVVAIGETGLHYLTEDEKNLLREQLILAKDYNMPIIVHTPEKNKKEALIEILKILDEVKIKDDLVMIDHINKETVDLIDRNVYVGLTVQPSMKISHEEAAEIIKNYNKRFILSSDLGSLKADIYALPRTKLYMKKNGVEEEKIIDSVYKNAKEFYRL</sequence>
<dbReference type="InterPro" id="IPR032466">
    <property type="entry name" value="Metal_Hydrolase"/>
</dbReference>
<keyword evidence="2" id="KW-0479">Metal-binding</keyword>
<dbReference type="AlphaFoldDB" id="A0A076LCR1"/>
<dbReference type="Pfam" id="PF01026">
    <property type="entry name" value="TatD_DNase"/>
    <property type="match status" value="1"/>
</dbReference>
<name>A0A076LCR1_9EURY</name>
<dbReference type="GO" id="GO:0046872">
    <property type="term" value="F:metal ion binding"/>
    <property type="evidence" value="ECO:0007669"/>
    <property type="project" value="UniProtKB-KW"/>
</dbReference>
<dbReference type="PANTHER" id="PTHR42658:SF1">
    <property type="entry name" value="HYDROLASE TATD"/>
    <property type="match status" value="1"/>
</dbReference>
<organism evidence="3 4">
    <name type="scientific">Methanocaldococcus bathoardescens</name>
    <dbReference type="NCBI Taxonomy" id="1301915"/>
    <lineage>
        <taxon>Archaea</taxon>
        <taxon>Methanobacteriati</taxon>
        <taxon>Methanobacteriota</taxon>
        <taxon>Methanomada group</taxon>
        <taxon>Methanococci</taxon>
        <taxon>Methanococcales</taxon>
        <taxon>Methanocaldococcaceae</taxon>
        <taxon>Methanocaldococcus</taxon>
    </lineage>
</organism>
<dbReference type="InterPro" id="IPR012022">
    <property type="entry name" value="UCP005295"/>
</dbReference>
<dbReference type="Proteomes" id="UP000028781">
    <property type="component" value="Chromosome"/>
</dbReference>
<protein>
    <submittedName>
        <fullName evidence="3">TatD-related deoxyribonuclease</fullName>
    </submittedName>
</protein>
<evidence type="ECO:0000313" key="4">
    <source>
        <dbReference type="Proteomes" id="UP000028781"/>
    </source>
</evidence>
<dbReference type="PIRSF" id="PIRSF005295">
    <property type="entry name" value="UCP005295_TatD"/>
    <property type="match status" value="1"/>
</dbReference>
<gene>
    <name evidence="3" type="ORF">JH146_1138</name>
</gene>
<comment type="similarity">
    <text evidence="2">Belongs to the metallo-dependent hydrolases superfamily.</text>
</comment>
<accession>A0A076LCR1</accession>
<dbReference type="Gene3D" id="3.20.20.140">
    <property type="entry name" value="Metal-dependent hydrolases"/>
    <property type="match status" value="1"/>
</dbReference>
<dbReference type="InterPro" id="IPR001130">
    <property type="entry name" value="TatD-like"/>
</dbReference>